<gene>
    <name evidence="4" type="ORF">US94_C0007G0009</name>
</gene>
<dbReference type="PANTHER" id="PTHR42208">
    <property type="entry name" value="HEAVY METAL TRANSPORTER-RELATED"/>
    <property type="match status" value="1"/>
</dbReference>
<proteinExistence type="predicted"/>
<feature type="transmembrane region" description="Helical" evidence="2">
    <location>
        <begin position="81"/>
        <end position="98"/>
    </location>
</feature>
<dbReference type="Pfam" id="PF13386">
    <property type="entry name" value="DsbD_2"/>
    <property type="match status" value="1"/>
</dbReference>
<dbReference type="EMBL" id="LBUX01000007">
    <property type="protein sequence ID" value="KKQ74332.1"/>
    <property type="molecule type" value="Genomic_DNA"/>
</dbReference>
<dbReference type="InterPro" id="IPR006121">
    <property type="entry name" value="HMA_dom"/>
</dbReference>
<feature type="transmembrane region" description="Helical" evidence="2">
    <location>
        <begin position="164"/>
        <end position="184"/>
    </location>
</feature>
<feature type="transmembrane region" description="Helical" evidence="2">
    <location>
        <begin position="248"/>
        <end position="272"/>
    </location>
</feature>
<dbReference type="InterPro" id="IPR039447">
    <property type="entry name" value="UreH-like_TM_dom"/>
</dbReference>
<organism evidence="4 5">
    <name type="scientific">Berkelbacteria bacterium GW2011_GWB1_38_5</name>
    <dbReference type="NCBI Taxonomy" id="1618336"/>
    <lineage>
        <taxon>Bacteria</taxon>
        <taxon>Candidatus Berkelbacteria</taxon>
    </lineage>
</organism>
<dbReference type="SUPFAM" id="SSF49503">
    <property type="entry name" value="Cupredoxins"/>
    <property type="match status" value="2"/>
</dbReference>
<name>A0A0G0K678_9BACT</name>
<accession>A0A0G0K678</accession>
<dbReference type="STRING" id="1618336.US94_C0007G0009"/>
<feature type="transmembrane region" description="Helical" evidence="2">
    <location>
        <begin position="118"/>
        <end position="143"/>
    </location>
</feature>
<dbReference type="InterPro" id="IPR008972">
    <property type="entry name" value="Cupredoxin"/>
</dbReference>
<dbReference type="InterPro" id="IPR036163">
    <property type="entry name" value="HMA_dom_sf"/>
</dbReference>
<evidence type="ECO:0000259" key="3">
    <source>
        <dbReference type="PROSITE" id="PS50846"/>
    </source>
</evidence>
<dbReference type="Gene3D" id="3.30.70.100">
    <property type="match status" value="1"/>
</dbReference>
<comment type="caution">
    <text evidence="4">The sequence shown here is derived from an EMBL/GenBank/DDBJ whole genome shotgun (WGS) entry which is preliminary data.</text>
</comment>
<evidence type="ECO:0000256" key="2">
    <source>
        <dbReference type="SAM" id="Phobius"/>
    </source>
</evidence>
<dbReference type="Gene3D" id="2.60.40.420">
    <property type="entry name" value="Cupredoxins - blue copper proteins"/>
    <property type="match status" value="2"/>
</dbReference>
<dbReference type="PROSITE" id="PS50846">
    <property type="entry name" value="HMA_2"/>
    <property type="match status" value="1"/>
</dbReference>
<evidence type="ECO:0000313" key="4">
    <source>
        <dbReference type="EMBL" id="KKQ74332.1"/>
    </source>
</evidence>
<evidence type="ECO:0000313" key="5">
    <source>
        <dbReference type="Proteomes" id="UP000034498"/>
    </source>
</evidence>
<keyword evidence="2" id="KW-1133">Transmembrane helix</keyword>
<reference evidence="4 5" key="1">
    <citation type="journal article" date="2015" name="Nature">
        <title>rRNA introns, odd ribosomes, and small enigmatic genomes across a large radiation of phyla.</title>
        <authorList>
            <person name="Brown C.T."/>
            <person name="Hug L.A."/>
            <person name="Thomas B.C."/>
            <person name="Sharon I."/>
            <person name="Castelle C.J."/>
            <person name="Singh A."/>
            <person name="Wilkins M.J."/>
            <person name="Williams K.H."/>
            <person name="Banfield J.F."/>
        </authorList>
    </citation>
    <scope>NUCLEOTIDE SEQUENCE [LARGE SCALE GENOMIC DNA]</scope>
</reference>
<feature type="transmembrane region" description="Helical" evidence="2">
    <location>
        <begin position="278"/>
        <end position="302"/>
    </location>
</feature>
<dbReference type="Pfam" id="PF00403">
    <property type="entry name" value="HMA"/>
    <property type="match status" value="1"/>
</dbReference>
<dbReference type="Pfam" id="PF13473">
    <property type="entry name" value="Cupredoxin_1"/>
    <property type="match status" value="2"/>
</dbReference>
<protein>
    <submittedName>
        <fullName evidence="4">Heavy metal transport/detoxification protein</fullName>
    </submittedName>
</protein>
<keyword evidence="1" id="KW-0479">Metal-binding</keyword>
<dbReference type="InterPro" id="IPR017969">
    <property type="entry name" value="Heavy-metal-associated_CS"/>
</dbReference>
<dbReference type="GO" id="GO:0046872">
    <property type="term" value="F:metal ion binding"/>
    <property type="evidence" value="ECO:0007669"/>
    <property type="project" value="UniProtKB-KW"/>
</dbReference>
<keyword evidence="2" id="KW-0472">Membrane</keyword>
<sequence length="571" mass="61847">MGKTIVPIKGMHCRSCELLIEGKLKEIPGIKGIAVSYKKRQAEFFLNYPATMDKITGAINEAGYEIGKEEKSWISKNPTEYKDLGIALMILIILYLIAKKFNLTSLNFGNTNNPSSLAVVLLVGLTAGVSTCMALVGGLILGISARHSEKHPEASSLQKFKPHLFFNLGRILSYFILGGLIGTLGKAFQLSSPLLGTLMIIVGIFMLILGIQLTELFPRISSAGFTLPSGLAKILGIKKRHEKEYSHANSFITGTLTFFLPCGFTQAMQLYAMSTGNFWSGAAIMGVFALGTTPGLLGVGGLTSIVKGAFAKKFFKFAGVLVIALAILNISNGFNLTGWGGISFSNDTTVSAKDDPNVKLENGVQIAKMTQKSYGYTPNNFTIKRNIPVKWIITSEDARSCAASIIASKIKVKKFLSAGENIVVFTPTELGEIKFSCSMGMYTGKFTVIENKDPQTITLDNPVTPTPTKSNNEIPPLPPNAQVIKTTFISPKDDISPKEFTVQAGKPVRFEVEAKEDGRGCMSAITLPGLVNTSQFIEKDKTIVFDFTPKEKGVYYITCSMGSVRGRITIN</sequence>
<feature type="transmembrane region" description="Helical" evidence="2">
    <location>
        <begin position="314"/>
        <end position="334"/>
    </location>
</feature>
<dbReference type="PROSITE" id="PS01047">
    <property type="entry name" value="HMA_1"/>
    <property type="match status" value="1"/>
</dbReference>
<feature type="transmembrane region" description="Helical" evidence="2">
    <location>
        <begin position="190"/>
        <end position="211"/>
    </location>
</feature>
<dbReference type="AlphaFoldDB" id="A0A0G0K678"/>
<dbReference type="SUPFAM" id="SSF55008">
    <property type="entry name" value="HMA, heavy metal-associated domain"/>
    <property type="match status" value="1"/>
</dbReference>
<dbReference type="InterPro" id="IPR028096">
    <property type="entry name" value="EfeO_Cupredoxin"/>
</dbReference>
<dbReference type="CDD" id="cd00371">
    <property type="entry name" value="HMA"/>
    <property type="match status" value="1"/>
</dbReference>
<feature type="domain" description="HMA" evidence="3">
    <location>
        <begin position="2"/>
        <end position="67"/>
    </location>
</feature>
<evidence type="ECO:0000256" key="1">
    <source>
        <dbReference type="ARBA" id="ARBA00022723"/>
    </source>
</evidence>
<dbReference type="PANTHER" id="PTHR42208:SF1">
    <property type="entry name" value="HEAVY METAL TRANSPORTER"/>
    <property type="match status" value="1"/>
</dbReference>
<dbReference type="Proteomes" id="UP000034498">
    <property type="component" value="Unassembled WGS sequence"/>
</dbReference>
<keyword evidence="2" id="KW-0812">Transmembrane</keyword>